<dbReference type="GO" id="GO:0004842">
    <property type="term" value="F:ubiquitin-protein transferase activity"/>
    <property type="evidence" value="ECO:0007669"/>
    <property type="project" value="InterPro"/>
</dbReference>
<dbReference type="PROSITE" id="PS00518">
    <property type="entry name" value="ZF_RING_1"/>
    <property type="match status" value="1"/>
</dbReference>
<keyword evidence="7" id="KW-0812">Transmembrane</keyword>
<proteinExistence type="predicted"/>
<evidence type="ECO:0000313" key="9">
    <source>
        <dbReference type="EMBL" id="KAH1183180.1"/>
    </source>
</evidence>
<evidence type="ECO:0000256" key="4">
    <source>
        <dbReference type="PROSITE-ProRule" id="PRU00175"/>
    </source>
</evidence>
<name>A0A9D4B7F2_9SAUR</name>
<evidence type="ECO:0000256" key="5">
    <source>
        <dbReference type="SAM" id="Coils"/>
    </source>
</evidence>
<keyword evidence="1" id="KW-0479">Metal-binding</keyword>
<dbReference type="SUPFAM" id="SSF57850">
    <property type="entry name" value="RING/U-box"/>
    <property type="match status" value="1"/>
</dbReference>
<dbReference type="Gene3D" id="3.30.40.10">
    <property type="entry name" value="Zinc/RING finger domain, C3HC4 (zinc finger)"/>
    <property type="match status" value="1"/>
</dbReference>
<dbReference type="PANTHER" id="PTHR24103">
    <property type="entry name" value="E3 UBIQUITIN-PROTEIN LIGASE TRIM"/>
    <property type="match status" value="1"/>
</dbReference>
<dbReference type="GO" id="GO:0016567">
    <property type="term" value="P:protein ubiquitination"/>
    <property type="evidence" value="ECO:0007669"/>
    <property type="project" value="InterPro"/>
</dbReference>
<evidence type="ECO:0000256" key="1">
    <source>
        <dbReference type="ARBA" id="ARBA00022723"/>
    </source>
</evidence>
<dbReference type="Proteomes" id="UP000827986">
    <property type="component" value="Unassembled WGS sequence"/>
</dbReference>
<evidence type="ECO:0000256" key="7">
    <source>
        <dbReference type="SAM" id="Phobius"/>
    </source>
</evidence>
<dbReference type="InterPro" id="IPR001841">
    <property type="entry name" value="Znf_RING"/>
</dbReference>
<dbReference type="InterPro" id="IPR003613">
    <property type="entry name" value="Ubox_domain"/>
</dbReference>
<accession>A0A9D4B7F2</accession>
<evidence type="ECO:0000256" key="2">
    <source>
        <dbReference type="ARBA" id="ARBA00022771"/>
    </source>
</evidence>
<protein>
    <recommendedName>
        <fullName evidence="8">RING-type domain-containing protein</fullName>
    </recommendedName>
</protein>
<dbReference type="Pfam" id="PF15227">
    <property type="entry name" value="zf-C3HC4_4"/>
    <property type="match status" value="1"/>
</dbReference>
<dbReference type="InterPro" id="IPR013083">
    <property type="entry name" value="Znf_RING/FYVE/PHD"/>
</dbReference>
<dbReference type="InterPro" id="IPR017907">
    <property type="entry name" value="Znf_RING_CS"/>
</dbReference>
<keyword evidence="3" id="KW-0862">Zinc</keyword>
<dbReference type="PROSITE" id="PS50089">
    <property type="entry name" value="ZF_RING_2"/>
    <property type="match status" value="1"/>
</dbReference>
<feature type="coiled-coil region" evidence="5">
    <location>
        <begin position="55"/>
        <end position="136"/>
    </location>
</feature>
<organism evidence="9 10">
    <name type="scientific">Mauremys mutica</name>
    <name type="common">yellowpond turtle</name>
    <dbReference type="NCBI Taxonomy" id="74926"/>
    <lineage>
        <taxon>Eukaryota</taxon>
        <taxon>Metazoa</taxon>
        <taxon>Chordata</taxon>
        <taxon>Craniata</taxon>
        <taxon>Vertebrata</taxon>
        <taxon>Euteleostomi</taxon>
        <taxon>Archelosauria</taxon>
        <taxon>Testudinata</taxon>
        <taxon>Testudines</taxon>
        <taxon>Cryptodira</taxon>
        <taxon>Durocryptodira</taxon>
        <taxon>Testudinoidea</taxon>
        <taxon>Geoemydidae</taxon>
        <taxon>Geoemydinae</taxon>
        <taxon>Mauremys</taxon>
    </lineage>
</organism>
<reference evidence="9" key="1">
    <citation type="submission" date="2021-09" db="EMBL/GenBank/DDBJ databases">
        <title>The genome of Mauremys mutica provides insights into the evolution of semi-aquatic lifestyle.</title>
        <authorList>
            <person name="Gong S."/>
            <person name="Gao Y."/>
        </authorList>
    </citation>
    <scope>NUCLEOTIDE SEQUENCE</scope>
    <source>
        <strain evidence="9">MM-2020</strain>
        <tissue evidence="9">Muscle</tissue>
    </source>
</reference>
<evidence type="ECO:0000256" key="3">
    <source>
        <dbReference type="ARBA" id="ARBA00022833"/>
    </source>
</evidence>
<comment type="caution">
    <text evidence="9">The sequence shown here is derived from an EMBL/GenBank/DDBJ whole genome shotgun (WGS) entry which is preliminary data.</text>
</comment>
<keyword evidence="5" id="KW-0175">Coiled coil</keyword>
<keyword evidence="7" id="KW-1133">Transmembrane helix</keyword>
<keyword evidence="7" id="KW-0472">Membrane</keyword>
<dbReference type="InterPro" id="IPR050143">
    <property type="entry name" value="TRIM/RBCC"/>
</dbReference>
<feature type="domain" description="RING-type" evidence="8">
    <location>
        <begin position="165"/>
        <end position="204"/>
    </location>
</feature>
<gene>
    <name evidence="9" type="ORF">KIL84_004672</name>
</gene>
<dbReference type="SMART" id="SM00504">
    <property type="entry name" value="Ubox"/>
    <property type="match status" value="1"/>
</dbReference>
<dbReference type="GO" id="GO:0008270">
    <property type="term" value="F:zinc ion binding"/>
    <property type="evidence" value="ECO:0007669"/>
    <property type="project" value="UniProtKB-KW"/>
</dbReference>
<feature type="region of interest" description="Disordered" evidence="6">
    <location>
        <begin position="265"/>
        <end position="289"/>
    </location>
</feature>
<dbReference type="SMART" id="SM00184">
    <property type="entry name" value="RING"/>
    <property type="match status" value="1"/>
</dbReference>
<evidence type="ECO:0000259" key="8">
    <source>
        <dbReference type="PROSITE" id="PS50089"/>
    </source>
</evidence>
<feature type="transmembrane region" description="Helical" evidence="7">
    <location>
        <begin position="316"/>
        <end position="342"/>
    </location>
</feature>
<dbReference type="AlphaFoldDB" id="A0A9D4B7F2"/>
<sequence>MSCTSGQQGAELAGLRAAALQQEATVAARESTVACLQGELEQLRGRSQAVGEALRAELEEQKRHGQAEVTALKAELEELRRCGQAETNALRAELEEQRRRGQAEADALRAELEVAFEQHQQELAVARGELQAALEEGKAQTQRATEPMAAIEPETVKRLLDEFICSICQDYLTDPVITNCGHNFCRVCINRYWDKCEPVCPECREACSERELVPNVQLRSAVRKAKGLYSAAPGAPATGDGVCQSHKGAVCTESQAHKDHTVLRAEDAAQDHKATKRPKTQSTCEEEKENFLKPSQTKAYKPDLQLGNYRIPKERVYQGCIVVLAVAIPASFFIGVGTSVLLSHVPCPIWKAKHQLPQDNCAGPGGMFGWEDLTHFWLRKDPTAPMAGSGSWGSVTISQRLKGTGPTARRTALHSVPPWL</sequence>
<keyword evidence="2 4" id="KW-0863">Zinc-finger</keyword>
<evidence type="ECO:0000256" key="6">
    <source>
        <dbReference type="SAM" id="MobiDB-lite"/>
    </source>
</evidence>
<keyword evidence="10" id="KW-1185">Reference proteome</keyword>
<evidence type="ECO:0000313" key="10">
    <source>
        <dbReference type="Proteomes" id="UP000827986"/>
    </source>
</evidence>
<dbReference type="EMBL" id="JAHDVG010000466">
    <property type="protein sequence ID" value="KAH1183180.1"/>
    <property type="molecule type" value="Genomic_DNA"/>
</dbReference>